<proteinExistence type="predicted"/>
<accession>A0A6B3LTM5</accession>
<feature type="chain" id="PRO_5025377871" evidence="1">
    <location>
        <begin position="20"/>
        <end position="278"/>
    </location>
</feature>
<sequence length="278" mass="31220">MFKVTLSLFLLLIFQVADAQSTQVTPKKTSSLKLKLTYRLSYQPDSTDSNKILKEDMLLFIGDDFSKFQSLNRYLFDSLVADVESKGGIKHLSKVGFNASTLPKSGFKYEIYKNYPKGSITVIDKIEISDYAYSEPLNLFRWQITNEKATIAGYACQKATTVFGGRQYVAWFTNEVPVSDGPYKFNGLPGLIVKVNDTRNHYVFELSSLKKATSTESIAFPNKQLIGTSKKEFAKGAKDFNENIAARLGDMVTLNDPDALKRAEQNAKKKNNPIELIN</sequence>
<dbReference type="AlphaFoldDB" id="A0A6B3LTM5"/>
<keyword evidence="1" id="KW-0732">Signal</keyword>
<keyword evidence="3" id="KW-1185">Reference proteome</keyword>
<organism evidence="2 3">
    <name type="scientific">Pontibacter burrus</name>
    <dbReference type="NCBI Taxonomy" id="2704466"/>
    <lineage>
        <taxon>Bacteria</taxon>
        <taxon>Pseudomonadati</taxon>
        <taxon>Bacteroidota</taxon>
        <taxon>Cytophagia</taxon>
        <taxon>Cytophagales</taxon>
        <taxon>Hymenobacteraceae</taxon>
        <taxon>Pontibacter</taxon>
    </lineage>
</organism>
<reference evidence="2 3" key="1">
    <citation type="submission" date="2020-02" db="EMBL/GenBank/DDBJ databases">
        <authorList>
            <person name="Kim M.K."/>
        </authorList>
    </citation>
    <scope>NUCLEOTIDE SEQUENCE [LARGE SCALE GENOMIC DNA]</scope>
    <source>
        <strain evidence="2 3">BT327</strain>
    </source>
</reference>
<comment type="caution">
    <text evidence="2">The sequence shown here is derived from an EMBL/GenBank/DDBJ whole genome shotgun (WGS) entry which is preliminary data.</text>
</comment>
<evidence type="ECO:0000313" key="3">
    <source>
        <dbReference type="Proteomes" id="UP000474777"/>
    </source>
</evidence>
<gene>
    <name evidence="2" type="ORF">GXP69_11670</name>
</gene>
<dbReference type="InterPro" id="IPR005901">
    <property type="entry name" value="GLPGLI"/>
</dbReference>
<dbReference type="Proteomes" id="UP000474777">
    <property type="component" value="Unassembled WGS sequence"/>
</dbReference>
<name>A0A6B3LTM5_9BACT</name>
<dbReference type="EMBL" id="JAAGWD010000005">
    <property type="protein sequence ID" value="NEM98355.1"/>
    <property type="molecule type" value="Genomic_DNA"/>
</dbReference>
<dbReference type="NCBIfam" id="TIGR01200">
    <property type="entry name" value="GLPGLI"/>
    <property type="match status" value="1"/>
</dbReference>
<feature type="signal peptide" evidence="1">
    <location>
        <begin position="1"/>
        <end position="19"/>
    </location>
</feature>
<dbReference type="RefSeq" id="WP_163915259.1">
    <property type="nucleotide sequence ID" value="NZ_JAAGWD010000005.1"/>
</dbReference>
<evidence type="ECO:0000313" key="2">
    <source>
        <dbReference type="EMBL" id="NEM98355.1"/>
    </source>
</evidence>
<dbReference type="Pfam" id="PF09697">
    <property type="entry name" value="Porph_ging"/>
    <property type="match status" value="1"/>
</dbReference>
<evidence type="ECO:0000256" key="1">
    <source>
        <dbReference type="SAM" id="SignalP"/>
    </source>
</evidence>
<protein>
    <submittedName>
        <fullName evidence="2">GLPGLI family protein</fullName>
    </submittedName>
</protein>